<reference evidence="7 8" key="1">
    <citation type="submission" date="2024-03" db="EMBL/GenBank/DDBJ databases">
        <title>A Dehalogenimonas Isolated from Estuarine Sediments Dihaloeliminates Chlorinated Alkanes.</title>
        <authorList>
            <person name="Yang Y."/>
            <person name="Wang H."/>
        </authorList>
    </citation>
    <scope>NUCLEOTIDE SEQUENCE [LARGE SCALE GENOMIC DNA]</scope>
    <source>
        <strain evidence="7 8">W</strain>
    </source>
</reference>
<proteinExistence type="inferred from homology"/>
<accession>A0ABZ2J550</accession>
<dbReference type="Gene3D" id="1.20.1440.20">
    <property type="entry name" value="LemA-like domain"/>
    <property type="match status" value="1"/>
</dbReference>
<dbReference type="EMBL" id="CP146612">
    <property type="protein sequence ID" value="WWX24784.1"/>
    <property type="molecule type" value="Genomic_DNA"/>
</dbReference>
<dbReference type="PANTHER" id="PTHR34478">
    <property type="entry name" value="PROTEIN LEMA"/>
    <property type="match status" value="1"/>
</dbReference>
<dbReference type="PANTHER" id="PTHR34478:SF1">
    <property type="entry name" value="PROTEIN LEMA"/>
    <property type="match status" value="1"/>
</dbReference>
<organism evidence="7 8">
    <name type="scientific">Candidatus Dehalogenimonas loeffleri</name>
    <dbReference type="NCBI Taxonomy" id="3127115"/>
    <lineage>
        <taxon>Bacteria</taxon>
        <taxon>Bacillati</taxon>
        <taxon>Chloroflexota</taxon>
        <taxon>Dehalococcoidia</taxon>
        <taxon>Dehalococcoidales</taxon>
        <taxon>Dehalococcoidaceae</taxon>
        <taxon>Dehalogenimonas</taxon>
    </lineage>
</organism>
<dbReference type="InterPro" id="IPR023353">
    <property type="entry name" value="LemA-like_dom_sf"/>
</dbReference>
<dbReference type="Proteomes" id="UP001375370">
    <property type="component" value="Chromosome"/>
</dbReference>
<evidence type="ECO:0000313" key="8">
    <source>
        <dbReference type="Proteomes" id="UP001375370"/>
    </source>
</evidence>
<keyword evidence="8" id="KW-1185">Reference proteome</keyword>
<dbReference type="RefSeq" id="WP_338736905.1">
    <property type="nucleotide sequence ID" value="NZ_CP146612.1"/>
</dbReference>
<keyword evidence="4 6" id="KW-1133">Transmembrane helix</keyword>
<dbReference type="Pfam" id="PF04011">
    <property type="entry name" value="LemA"/>
    <property type="match status" value="1"/>
</dbReference>
<evidence type="ECO:0000256" key="5">
    <source>
        <dbReference type="ARBA" id="ARBA00023136"/>
    </source>
</evidence>
<feature type="transmembrane region" description="Helical" evidence="6">
    <location>
        <begin position="6"/>
        <end position="26"/>
    </location>
</feature>
<evidence type="ECO:0000256" key="1">
    <source>
        <dbReference type="ARBA" id="ARBA00004167"/>
    </source>
</evidence>
<dbReference type="InterPro" id="IPR007156">
    <property type="entry name" value="MamQ_LemA"/>
</dbReference>
<evidence type="ECO:0000256" key="3">
    <source>
        <dbReference type="ARBA" id="ARBA00022692"/>
    </source>
</evidence>
<keyword evidence="3 6" id="KW-0812">Transmembrane</keyword>
<dbReference type="SUPFAM" id="SSF140478">
    <property type="entry name" value="LemA-like"/>
    <property type="match status" value="1"/>
</dbReference>
<evidence type="ECO:0000256" key="2">
    <source>
        <dbReference type="ARBA" id="ARBA00008854"/>
    </source>
</evidence>
<comment type="similarity">
    <text evidence="2">Belongs to the LemA family.</text>
</comment>
<protein>
    <submittedName>
        <fullName evidence="7">LemA family protein</fullName>
    </submittedName>
</protein>
<keyword evidence="5 6" id="KW-0472">Membrane</keyword>
<evidence type="ECO:0000256" key="6">
    <source>
        <dbReference type="SAM" id="Phobius"/>
    </source>
</evidence>
<sequence length="199" mass="23526">MDGGVIALTVAVLALILAGILVRQWVSVYNKFQYWINRAKRKFADVDIIMQERLDKIQALSQIVKKYDIHEWKVLKDTIEARSQWTKDTPLNEMVKNTSEIENNYLKIQAVFEKYPQIKADRLHASLMASDAGVERRLRKTRLEYNRVAQQYNERVARFPRNLVAKFHKFYPFEYLVFQVQEREEPQQAFDPKGIFADN</sequence>
<evidence type="ECO:0000313" key="7">
    <source>
        <dbReference type="EMBL" id="WWX24784.1"/>
    </source>
</evidence>
<name>A0ABZ2J550_9CHLR</name>
<comment type="subcellular location">
    <subcellularLocation>
        <location evidence="1">Membrane</location>
        <topology evidence="1">Single-pass membrane protein</topology>
    </subcellularLocation>
</comment>
<gene>
    <name evidence="7" type="ORF">V8247_05825</name>
</gene>
<evidence type="ECO:0000256" key="4">
    <source>
        <dbReference type="ARBA" id="ARBA00022989"/>
    </source>
</evidence>